<evidence type="ECO:0000256" key="11">
    <source>
        <dbReference type="RuleBase" id="RU004395"/>
    </source>
</evidence>
<sequence>MTRAALLVTAAGSSARMRRGGACVQKKEYLPLTSRQPGVCLLSEILVRALEARSFFLVVVTVPAGEVAYAESQVACDSRLSAFPSRTRPVILYVPGAHTRSASVRAGLDAMATHAPDVVLVHDGARPFVSVALIHSVLEATCRYGAAVPVIEATDTPKGVAADGSIETHLIRSRVRLAQTPQGFCYASLCAAHHRAATDGEQYTDDSELYARYGGTVHVCAGERSNVKITYPEDLEQRASEPALTRGISVLPCTEEGALRVGLGTDMHALCAGRPLILAGIHIPSKKGAQGHSDADVLAHASIDALLGAAGLGDIGTFFPSCDGRWKDAHSCALLRHTWQLVRAACWRLVNLDAVVCLEQPALHPFREAMRASLAQALDTHVTRVFVKAKTAERLGPVGSGAAVTAQVVVLLKKI</sequence>
<name>A0A0H3BJ25_TREPS</name>
<dbReference type="RefSeq" id="WP_012460564.1">
    <property type="nucleotide sequence ID" value="NC_010741.1"/>
</dbReference>
<dbReference type="GO" id="GO:0016114">
    <property type="term" value="P:terpenoid biosynthetic process"/>
    <property type="evidence" value="ECO:0007669"/>
    <property type="project" value="InterPro"/>
</dbReference>
<comment type="catalytic activity">
    <reaction evidence="1 10 11">
        <text>4-CDP-2-C-methyl-D-erythritol 2-phosphate = 2-C-methyl-D-erythritol 2,4-cyclic diphosphate + CMP</text>
        <dbReference type="Rhea" id="RHEA:23864"/>
        <dbReference type="ChEBI" id="CHEBI:57919"/>
        <dbReference type="ChEBI" id="CHEBI:58483"/>
        <dbReference type="ChEBI" id="CHEBI:60377"/>
        <dbReference type="EC" id="4.6.1.12"/>
    </reaction>
</comment>
<evidence type="ECO:0000256" key="6">
    <source>
        <dbReference type="ARBA" id="ARBA00022723"/>
    </source>
</evidence>
<keyword evidence="8 10" id="KW-0456">Lyase</keyword>
<feature type="site" description="Transition state stabilizer" evidence="10">
    <location>
        <position position="391"/>
    </location>
</feature>
<evidence type="ECO:0000313" key="14">
    <source>
        <dbReference type="Proteomes" id="UP000001202"/>
    </source>
</evidence>
<dbReference type="CDD" id="cd02516">
    <property type="entry name" value="CDP-ME_synthetase"/>
    <property type="match status" value="1"/>
</dbReference>
<evidence type="ECO:0000256" key="3">
    <source>
        <dbReference type="ARBA" id="ARBA00012579"/>
    </source>
</evidence>
<dbReference type="InterPro" id="IPR036571">
    <property type="entry name" value="MECDP_synthase_sf"/>
</dbReference>
<dbReference type="SUPFAM" id="SSF69765">
    <property type="entry name" value="IpsF-like"/>
    <property type="match status" value="1"/>
</dbReference>
<comment type="subunit">
    <text evidence="10">Homotrimer.</text>
</comment>
<proteinExistence type="inferred from homology"/>
<evidence type="ECO:0000313" key="13">
    <source>
        <dbReference type="EMBL" id="ACD70935.1"/>
    </source>
</evidence>
<feature type="binding site" evidence="10">
    <location>
        <begin position="314"/>
        <end position="316"/>
    </location>
    <ligand>
        <name>4-CDP-2-C-methyl-D-erythritol 2-phosphate</name>
        <dbReference type="ChEBI" id="CHEBI:57919"/>
    </ligand>
</feature>
<dbReference type="InterPro" id="IPR034683">
    <property type="entry name" value="IspD/TarI"/>
</dbReference>
<gene>
    <name evidence="10" type="primary">ispF</name>
    <name evidence="13" type="ordered locus">TPASS_0512</name>
</gene>
<dbReference type="Gene3D" id="3.90.550.10">
    <property type="entry name" value="Spore Coat Polysaccharide Biosynthesis Protein SpsA, Chain A"/>
    <property type="match status" value="1"/>
</dbReference>
<dbReference type="AlphaFoldDB" id="A0A0H3BJ25"/>
<dbReference type="InterPro" id="IPR020555">
    <property type="entry name" value="MECDP_synthase_CS"/>
</dbReference>
<dbReference type="PROSITE" id="PS01295">
    <property type="entry name" value="ISPD"/>
    <property type="match status" value="1"/>
</dbReference>
<dbReference type="PANTHER" id="PTHR43181">
    <property type="entry name" value="2-C-METHYL-D-ERYTHRITOL 2,4-CYCLODIPHOSPHATE SYNTHASE, CHLOROPLASTIC"/>
    <property type="match status" value="1"/>
</dbReference>
<feature type="domain" description="2-C-methyl-D-erythritol 2,4-cyclodiphosphate synthase" evidence="12">
    <location>
        <begin position="259"/>
        <end position="412"/>
    </location>
</feature>
<dbReference type="PANTHER" id="PTHR43181:SF1">
    <property type="entry name" value="2-C-METHYL-D-ERYTHRITOL 2,4-CYCLODIPHOSPHATE SYNTHASE, CHLOROPLASTIC"/>
    <property type="match status" value="1"/>
</dbReference>
<keyword evidence="7 10" id="KW-0414">Isoprene biosynthesis</keyword>
<feature type="binding site" evidence="10">
    <location>
        <position position="266"/>
    </location>
    <ligand>
        <name>a divalent metal cation</name>
        <dbReference type="ChEBI" id="CHEBI:60240"/>
    </ligand>
</feature>
<feature type="binding site" evidence="10">
    <location>
        <begin position="292"/>
        <end position="293"/>
    </location>
    <ligand>
        <name>4-CDP-2-C-methyl-D-erythritol 2-phosphate</name>
        <dbReference type="ChEBI" id="CHEBI:57919"/>
    </ligand>
</feature>
<reference evidence="13 14" key="1">
    <citation type="journal article" date="2008" name="BMC Microbiol.">
        <title>Complete genome sequence of Treponema pallidum ssp. pallidum strain SS14 determined with oligonucleotide arrays.</title>
        <authorList>
            <person name="Matejkova P."/>
            <person name="Strouhal M."/>
            <person name="Smajs D."/>
            <person name="Norris S.J."/>
            <person name="Palzkill T."/>
            <person name="Petrosino J.F."/>
            <person name="Sodergren E."/>
            <person name="Norton J.E."/>
            <person name="Singh J."/>
            <person name="Richmond T.A."/>
            <person name="Molla M.N."/>
            <person name="Albert T.J."/>
            <person name="Weinstock G.M."/>
        </authorList>
    </citation>
    <scope>NUCLEOTIDE SEQUENCE [LARGE SCALE GENOMIC DNA]</scope>
    <source>
        <strain evidence="13 14">SS14</strain>
    </source>
</reference>
<dbReference type="Gene3D" id="3.30.1330.50">
    <property type="entry name" value="2-C-methyl-D-erythritol 2,4-cyclodiphosphate synthase"/>
    <property type="match status" value="1"/>
</dbReference>
<dbReference type="GO" id="GO:0008685">
    <property type="term" value="F:2-C-methyl-D-erythritol 2,4-cyclodiphosphate synthase activity"/>
    <property type="evidence" value="ECO:0007669"/>
    <property type="project" value="UniProtKB-UniRule"/>
</dbReference>
<dbReference type="GO" id="GO:0070567">
    <property type="term" value="F:cytidylyltransferase activity"/>
    <property type="evidence" value="ECO:0007669"/>
    <property type="project" value="InterPro"/>
</dbReference>
<comment type="caution">
    <text evidence="10">Lacks conserved residue(s) required for the propagation of feature annotation.</text>
</comment>
<dbReference type="GO" id="GO:0019288">
    <property type="term" value="P:isopentenyl diphosphate biosynthetic process, methylerythritol 4-phosphate pathway"/>
    <property type="evidence" value="ECO:0007669"/>
    <property type="project" value="UniProtKB-UniRule"/>
</dbReference>
<protein>
    <recommendedName>
        <fullName evidence="3 10">2-C-methyl-D-erythritol 2,4-cyclodiphosphate synthase</fullName>
        <shortName evidence="10">MECDP-synthase</shortName>
        <shortName evidence="10">MECPP-synthase</shortName>
        <shortName evidence="10">MECPS</shortName>
        <ecNumber evidence="3 10">4.6.1.12</ecNumber>
    </recommendedName>
</protein>
<dbReference type="GeneID" id="93876281"/>
<dbReference type="Pfam" id="PF01128">
    <property type="entry name" value="IspD"/>
    <property type="match status" value="1"/>
</dbReference>
<dbReference type="InterPro" id="IPR003526">
    <property type="entry name" value="MECDP_synthase"/>
</dbReference>
<comment type="similarity">
    <text evidence="10 11">Belongs to the IspF family.</text>
</comment>
<evidence type="ECO:0000259" key="12">
    <source>
        <dbReference type="Pfam" id="PF02542"/>
    </source>
</evidence>
<evidence type="ECO:0000256" key="2">
    <source>
        <dbReference type="ARBA" id="ARBA00004709"/>
    </source>
</evidence>
<evidence type="ECO:0000256" key="7">
    <source>
        <dbReference type="ARBA" id="ARBA00023229"/>
    </source>
</evidence>
<dbReference type="UniPathway" id="UPA00056">
    <property type="reaction ID" value="UER00095"/>
</dbReference>
<feature type="binding site" evidence="10">
    <location>
        <begin position="266"/>
        <end position="268"/>
    </location>
    <ligand>
        <name>4-CDP-2-C-methyl-D-erythritol 2-phosphate</name>
        <dbReference type="ChEBI" id="CHEBI:57919"/>
    </ligand>
</feature>
<dbReference type="Pfam" id="PF02542">
    <property type="entry name" value="YgbB"/>
    <property type="match status" value="1"/>
</dbReference>
<organism evidence="13 14">
    <name type="scientific">Treponema pallidum subsp. pallidum (strain SS14)</name>
    <dbReference type="NCBI Taxonomy" id="455434"/>
    <lineage>
        <taxon>Bacteria</taxon>
        <taxon>Pseudomonadati</taxon>
        <taxon>Spirochaetota</taxon>
        <taxon>Spirochaetia</taxon>
        <taxon>Spirochaetales</taxon>
        <taxon>Treponemataceae</taxon>
        <taxon>Treponema</taxon>
    </lineage>
</organism>
<comment type="cofactor">
    <cofactor evidence="10">
        <name>a divalent metal cation</name>
        <dbReference type="ChEBI" id="CHEBI:60240"/>
    </cofactor>
    <text evidence="10">Binds 1 divalent metal cation per subunit.</text>
</comment>
<dbReference type="InterPro" id="IPR018294">
    <property type="entry name" value="ISPD_synthase_CS"/>
</dbReference>
<evidence type="ECO:0000256" key="9">
    <source>
        <dbReference type="ARBA" id="ARBA00023268"/>
    </source>
</evidence>
<dbReference type="KEGG" id="tpp:TPASS_0512"/>
<comment type="function">
    <text evidence="10">Involved in the biosynthesis of isopentenyl diphosphate (IPP) and dimethylallyl diphosphate (DMAPP), two major building blocks of isoprenoid compounds. Catalyzes the conversion of 4-diphosphocytidyl-2-C-methyl-D-erythritol 2-phosphate (CDP-ME2P) to 2-C-methyl-D-erythritol 2,4-cyclodiphosphate (ME-CPP) with a corresponding release of cytidine 5-monophosphate (CMP).</text>
</comment>
<feature type="site" description="Transition state stabilizer" evidence="10">
    <location>
        <position position="292"/>
    </location>
</feature>
<keyword evidence="6 10" id="KW-0479">Metal-binding</keyword>
<dbReference type="PATRIC" id="fig|455434.6.peg.509"/>
<dbReference type="InterPro" id="IPR029044">
    <property type="entry name" value="Nucleotide-diphossugar_trans"/>
</dbReference>
<evidence type="ECO:0000256" key="8">
    <source>
        <dbReference type="ARBA" id="ARBA00023239"/>
    </source>
</evidence>
<dbReference type="EMBL" id="CP000805">
    <property type="protein sequence ID" value="ACD70935.1"/>
    <property type="molecule type" value="Genomic_DNA"/>
</dbReference>
<dbReference type="GO" id="GO:0046872">
    <property type="term" value="F:metal ion binding"/>
    <property type="evidence" value="ECO:0007669"/>
    <property type="project" value="UniProtKB-KW"/>
</dbReference>
<evidence type="ECO:0000256" key="5">
    <source>
        <dbReference type="ARBA" id="ARBA00022695"/>
    </source>
</evidence>
<keyword evidence="5" id="KW-0548">Nucleotidyltransferase</keyword>
<dbReference type="Proteomes" id="UP000001202">
    <property type="component" value="Chromosome"/>
</dbReference>
<dbReference type="CDD" id="cd00554">
    <property type="entry name" value="MECDP_synthase"/>
    <property type="match status" value="1"/>
</dbReference>
<keyword evidence="4" id="KW-0808">Transferase</keyword>
<feature type="binding site" evidence="10">
    <location>
        <position position="300"/>
    </location>
    <ligand>
        <name>a divalent metal cation</name>
        <dbReference type="ChEBI" id="CHEBI:60240"/>
    </ligand>
</feature>
<evidence type="ECO:0000256" key="4">
    <source>
        <dbReference type="ARBA" id="ARBA00022679"/>
    </source>
</evidence>
<keyword evidence="9" id="KW-0511">Multifunctional enzyme</keyword>
<dbReference type="EC" id="4.6.1.12" evidence="3 10"/>
<accession>A0A0H3BJ25</accession>
<dbReference type="NCBIfam" id="TIGR00151">
    <property type="entry name" value="ispF"/>
    <property type="match status" value="1"/>
</dbReference>
<dbReference type="PROSITE" id="PS01350">
    <property type="entry name" value="ISPF"/>
    <property type="match status" value="1"/>
</dbReference>
<dbReference type="SUPFAM" id="SSF53448">
    <property type="entry name" value="Nucleotide-diphospho-sugar transferases"/>
    <property type="match status" value="1"/>
</dbReference>
<evidence type="ECO:0000256" key="1">
    <source>
        <dbReference type="ARBA" id="ARBA00000200"/>
    </source>
</evidence>
<comment type="pathway">
    <text evidence="2 10">Isoprenoid biosynthesis; isopentenyl diphosphate biosynthesis via DXP pathway; isopentenyl diphosphate from 1-deoxy-D-xylulose 5-phosphate: step 4/6.</text>
</comment>
<evidence type="ECO:0000256" key="10">
    <source>
        <dbReference type="HAMAP-Rule" id="MF_00107"/>
    </source>
</evidence>
<dbReference type="HAMAP" id="MF_00107">
    <property type="entry name" value="IspF"/>
    <property type="match status" value="1"/>
</dbReference>
<feature type="binding site" evidence="10">
    <location>
        <position position="268"/>
    </location>
    <ligand>
        <name>a divalent metal cation</name>
        <dbReference type="ChEBI" id="CHEBI:60240"/>
    </ligand>
</feature>